<protein>
    <submittedName>
        <fullName evidence="2">Uncharacterized protein</fullName>
    </submittedName>
</protein>
<gene>
    <name evidence="2" type="ORF">B296_00005368</name>
</gene>
<feature type="compositionally biased region" description="Polar residues" evidence="1">
    <location>
        <begin position="1"/>
        <end position="21"/>
    </location>
</feature>
<evidence type="ECO:0000256" key="1">
    <source>
        <dbReference type="SAM" id="MobiDB-lite"/>
    </source>
</evidence>
<dbReference type="AlphaFoldDB" id="A0A426ZBN8"/>
<organism evidence="2 3">
    <name type="scientific">Ensete ventricosum</name>
    <name type="common">Abyssinian banana</name>
    <name type="synonym">Musa ensete</name>
    <dbReference type="NCBI Taxonomy" id="4639"/>
    <lineage>
        <taxon>Eukaryota</taxon>
        <taxon>Viridiplantae</taxon>
        <taxon>Streptophyta</taxon>
        <taxon>Embryophyta</taxon>
        <taxon>Tracheophyta</taxon>
        <taxon>Spermatophyta</taxon>
        <taxon>Magnoliopsida</taxon>
        <taxon>Liliopsida</taxon>
        <taxon>Zingiberales</taxon>
        <taxon>Musaceae</taxon>
        <taxon>Ensete</taxon>
    </lineage>
</organism>
<dbReference type="Proteomes" id="UP000287651">
    <property type="component" value="Unassembled WGS sequence"/>
</dbReference>
<proteinExistence type="predicted"/>
<name>A0A426ZBN8_ENSVE</name>
<accession>A0A426ZBN8</accession>
<reference evidence="2 3" key="1">
    <citation type="journal article" date="2014" name="Agronomy (Basel)">
        <title>A Draft Genome Sequence for Ensete ventricosum, the Drought-Tolerant Tree Against Hunger.</title>
        <authorList>
            <person name="Harrison J."/>
            <person name="Moore K.A."/>
            <person name="Paszkiewicz K."/>
            <person name="Jones T."/>
            <person name="Grant M."/>
            <person name="Ambacheew D."/>
            <person name="Muzemil S."/>
            <person name="Studholme D.J."/>
        </authorList>
    </citation>
    <scope>NUCLEOTIDE SEQUENCE [LARGE SCALE GENOMIC DNA]</scope>
</reference>
<sequence length="188" mass="20822">METQSLLRSSPPGKNQTSNGGPQVLPLPMAGLSELNFSFSSICAQSTFKPSVIWIELQKLNAILTSRRAALVSQSSGLLVHKHRTSSVLEPRDYHMASPHRLLPIHGNVRPRQRQTYVRIHEENIQGGEEEGRSSFIGWKVNVMLHLGDSDGWYPVHITIVLATIPAQLRNAPRAPAVLLRPVVPHVP</sequence>
<dbReference type="EMBL" id="AMZH03007404">
    <property type="protein sequence ID" value="RRT61384.1"/>
    <property type="molecule type" value="Genomic_DNA"/>
</dbReference>
<evidence type="ECO:0000313" key="2">
    <source>
        <dbReference type="EMBL" id="RRT61384.1"/>
    </source>
</evidence>
<comment type="caution">
    <text evidence="2">The sequence shown here is derived from an EMBL/GenBank/DDBJ whole genome shotgun (WGS) entry which is preliminary data.</text>
</comment>
<feature type="region of interest" description="Disordered" evidence="1">
    <location>
        <begin position="1"/>
        <end position="25"/>
    </location>
</feature>
<evidence type="ECO:0000313" key="3">
    <source>
        <dbReference type="Proteomes" id="UP000287651"/>
    </source>
</evidence>